<feature type="domain" description="4Fe-4S" evidence="17">
    <location>
        <begin position="84"/>
        <end position="143"/>
    </location>
</feature>
<accession>A0AAU7JHL7</accession>
<dbReference type="NCBIfam" id="NF004859">
    <property type="entry name" value="PRK06214.1"/>
    <property type="match status" value="1"/>
</dbReference>
<dbReference type="FunFam" id="3.40.50.80:FF:000001">
    <property type="entry name" value="NADPH--cytochrome P450 reductase 1"/>
    <property type="match status" value="1"/>
</dbReference>
<dbReference type="GO" id="GO:0010181">
    <property type="term" value="F:FMN binding"/>
    <property type="evidence" value="ECO:0007669"/>
    <property type="project" value="TreeGrafter"/>
</dbReference>
<evidence type="ECO:0000256" key="13">
    <source>
        <dbReference type="ARBA" id="ARBA00023014"/>
    </source>
</evidence>
<evidence type="ECO:0000256" key="1">
    <source>
        <dbReference type="ARBA" id="ARBA00001917"/>
    </source>
</evidence>
<keyword evidence="13" id="KW-0411">Iron-sulfur</keyword>
<dbReference type="GO" id="GO:0046872">
    <property type="term" value="F:metal ion binding"/>
    <property type="evidence" value="ECO:0007669"/>
    <property type="project" value="UniProtKB-KW"/>
</dbReference>
<dbReference type="PRINTS" id="PR00371">
    <property type="entry name" value="FPNCR"/>
</dbReference>
<reference evidence="18" key="1">
    <citation type="submission" date="2024-05" db="EMBL/GenBank/DDBJ databases">
        <authorList>
            <person name="Kim S."/>
            <person name="Heo J."/>
            <person name="Choi H."/>
            <person name="Choi Y."/>
            <person name="Kwon S.-W."/>
            <person name="Kim Y."/>
        </authorList>
    </citation>
    <scope>NUCLEOTIDE SEQUENCE</scope>
    <source>
        <strain evidence="18">KACC 23698</strain>
    </source>
</reference>
<dbReference type="Gene3D" id="1.10.15.40">
    <property type="entry name" value="Electron transport complex subunit B, putative Fe-S cluster"/>
    <property type="match status" value="1"/>
</dbReference>
<evidence type="ECO:0000256" key="15">
    <source>
        <dbReference type="ARBA" id="ARBA00052219"/>
    </source>
</evidence>
<evidence type="ECO:0000256" key="9">
    <source>
        <dbReference type="ARBA" id="ARBA00022857"/>
    </source>
</evidence>
<dbReference type="InterPro" id="IPR001709">
    <property type="entry name" value="Flavoprot_Pyr_Nucl_cyt_Rdtase"/>
</dbReference>
<keyword evidence="14" id="KW-0028">Amino-acid biosynthesis</keyword>
<sequence>MSITMPTAFAAPVLPDSAPFSPEQRSWLNGFFAGLLSLDGAGVAALTPAEGASLLQGSPAAEEDDGAPWHDQTLPIAERMTLAEGKPLPRRMMAAMAQQDCGQCGYVCETYAKALADGAEKRLNLCAPGGKDTNRMLKKLAEELGDAPAATAPAVLAGAEAPAEEPRGYSRDAPAPAVFLSRRRLNAESSAKETHHIEFDLSRAGVSYEPGDAFGIYPNNPVALVKSIGRHLGIPLSEPISAEGQTRSLGDWLTHVKALSPAPDALFALLALEAADAGEKARLSRMAEGEGADGYDVLAALLAFPHLAPSPYRLIEALDPLAPRLYSISSSPRANPGRVSLTVDVVRYQVDERVRFGVASTFLGARVREGDPVRIYIQKAHAFGLPKDPATPIIMVGPGTGIAPFRAFLQDRLVTRAKGDAWLFFGHQREASDFFYREELEEFQAKGALTRLSTAWSRDAGPKTYVQDRMREQGADLADWLDRGAHVYICGDASRMAKDVETALADILVDHRGQDEASARAAIAALKASGRYQADVY</sequence>
<dbReference type="GO" id="GO:0004783">
    <property type="term" value="F:sulfite reductase (NADPH) activity"/>
    <property type="evidence" value="ECO:0007669"/>
    <property type="project" value="UniProtKB-EC"/>
</dbReference>
<dbReference type="PANTHER" id="PTHR19384:SF128">
    <property type="entry name" value="NADPH OXIDOREDUCTASE A"/>
    <property type="match status" value="1"/>
</dbReference>
<dbReference type="InterPro" id="IPR017938">
    <property type="entry name" value="Riboflavin_synthase-like_b-brl"/>
</dbReference>
<dbReference type="InterPro" id="IPR023173">
    <property type="entry name" value="NADPH_Cyt_P450_Rdtase_alpha"/>
</dbReference>
<evidence type="ECO:0000256" key="4">
    <source>
        <dbReference type="ARBA" id="ARBA00022485"/>
    </source>
</evidence>
<organism evidence="18">
    <name type="scientific">Alsobacter sp. KACC 23698</name>
    <dbReference type="NCBI Taxonomy" id="3149229"/>
    <lineage>
        <taxon>Bacteria</taxon>
        <taxon>Pseudomonadati</taxon>
        <taxon>Pseudomonadota</taxon>
        <taxon>Alphaproteobacteria</taxon>
        <taxon>Hyphomicrobiales</taxon>
        <taxon>Alsobacteraceae</taxon>
        <taxon>Alsobacter</taxon>
    </lineage>
</organism>
<dbReference type="GO" id="GO:0051539">
    <property type="term" value="F:4 iron, 4 sulfur cluster binding"/>
    <property type="evidence" value="ECO:0007669"/>
    <property type="project" value="UniProtKB-KW"/>
</dbReference>
<evidence type="ECO:0000256" key="8">
    <source>
        <dbReference type="ARBA" id="ARBA00022827"/>
    </source>
</evidence>
<keyword evidence="11 18" id="KW-0560">Oxidoreductase</keyword>
<dbReference type="EMBL" id="CP157484">
    <property type="protein sequence ID" value="XBO39892.1"/>
    <property type="molecule type" value="Genomic_DNA"/>
</dbReference>
<keyword evidence="8" id="KW-0274">FAD</keyword>
<keyword evidence="6" id="KW-0288">FMN</keyword>
<dbReference type="SUPFAM" id="SSF52343">
    <property type="entry name" value="Ferredoxin reductase-like, C-terminal NADP-linked domain"/>
    <property type="match status" value="1"/>
</dbReference>
<gene>
    <name evidence="18" type="ORF">ABEG18_03680</name>
</gene>
<feature type="domain" description="FAD-binding FR-type" evidence="16">
    <location>
        <begin position="172"/>
        <end position="386"/>
    </location>
</feature>
<keyword evidence="7" id="KW-0479">Metal-binding</keyword>
<keyword evidence="4" id="KW-0004">4Fe-4S</keyword>
<keyword evidence="5" id="KW-0285">Flavoprotein</keyword>
<evidence type="ECO:0000256" key="7">
    <source>
        <dbReference type="ARBA" id="ARBA00022723"/>
    </source>
</evidence>
<dbReference type="GO" id="GO:0050660">
    <property type="term" value="F:flavin adenine dinucleotide binding"/>
    <property type="evidence" value="ECO:0007669"/>
    <property type="project" value="TreeGrafter"/>
</dbReference>
<dbReference type="Gene3D" id="3.40.50.80">
    <property type="entry name" value="Nucleotide-binding domain of ferredoxin-NADP reductase (FNR) module"/>
    <property type="match status" value="1"/>
</dbReference>
<dbReference type="GO" id="GO:0019344">
    <property type="term" value="P:cysteine biosynthetic process"/>
    <property type="evidence" value="ECO:0007669"/>
    <property type="project" value="UniProtKB-KW"/>
</dbReference>
<comment type="catalytic activity">
    <reaction evidence="15">
        <text>hydrogen sulfide + 3 NADP(+) + 3 H2O = sulfite + 3 NADPH + 4 H(+)</text>
        <dbReference type="Rhea" id="RHEA:13801"/>
        <dbReference type="ChEBI" id="CHEBI:15377"/>
        <dbReference type="ChEBI" id="CHEBI:15378"/>
        <dbReference type="ChEBI" id="CHEBI:17359"/>
        <dbReference type="ChEBI" id="CHEBI:29919"/>
        <dbReference type="ChEBI" id="CHEBI:57783"/>
        <dbReference type="ChEBI" id="CHEBI:58349"/>
        <dbReference type="EC" id="1.8.1.2"/>
    </reaction>
</comment>
<evidence type="ECO:0000256" key="2">
    <source>
        <dbReference type="ARBA" id="ARBA00001974"/>
    </source>
</evidence>
<proteinExistence type="predicted"/>
<evidence type="ECO:0000256" key="5">
    <source>
        <dbReference type="ARBA" id="ARBA00022630"/>
    </source>
</evidence>
<keyword evidence="10" id="KW-0249">Electron transport</keyword>
<keyword evidence="9" id="KW-0521">NADP</keyword>
<evidence type="ECO:0000259" key="17">
    <source>
        <dbReference type="PROSITE" id="PS51656"/>
    </source>
</evidence>
<protein>
    <recommendedName>
        <fullName evidence="3">assimilatory sulfite reductase (NADPH)</fullName>
        <ecNumber evidence="3">1.8.1.2</ecNumber>
    </recommendedName>
</protein>
<dbReference type="SUPFAM" id="SSF63380">
    <property type="entry name" value="Riboflavin synthase domain-like"/>
    <property type="match status" value="1"/>
</dbReference>
<evidence type="ECO:0000259" key="16">
    <source>
        <dbReference type="PROSITE" id="PS51384"/>
    </source>
</evidence>
<dbReference type="InterPro" id="IPR007202">
    <property type="entry name" value="4Fe-4S_dom"/>
</dbReference>
<dbReference type="Gene3D" id="1.20.990.10">
    <property type="entry name" value="NADPH-cytochrome p450 Reductase, Chain A, domain 3"/>
    <property type="match status" value="1"/>
</dbReference>
<dbReference type="GO" id="GO:0005829">
    <property type="term" value="C:cytosol"/>
    <property type="evidence" value="ECO:0007669"/>
    <property type="project" value="TreeGrafter"/>
</dbReference>
<comment type="cofactor">
    <cofactor evidence="2">
        <name>FAD</name>
        <dbReference type="ChEBI" id="CHEBI:57692"/>
    </cofactor>
</comment>
<evidence type="ECO:0000256" key="11">
    <source>
        <dbReference type="ARBA" id="ARBA00023002"/>
    </source>
</evidence>
<evidence type="ECO:0000313" key="18">
    <source>
        <dbReference type="EMBL" id="XBO39892.1"/>
    </source>
</evidence>
<dbReference type="InterPro" id="IPR001433">
    <property type="entry name" value="OxRdtase_FAD/NAD-bd"/>
</dbReference>
<dbReference type="AlphaFoldDB" id="A0AAU7JHL7"/>
<dbReference type="Pfam" id="PF00175">
    <property type="entry name" value="NAD_binding_1"/>
    <property type="match status" value="1"/>
</dbReference>
<dbReference type="Gene3D" id="2.40.30.10">
    <property type="entry name" value="Translation factors"/>
    <property type="match status" value="1"/>
</dbReference>
<evidence type="ECO:0000256" key="10">
    <source>
        <dbReference type="ARBA" id="ARBA00022982"/>
    </source>
</evidence>
<keyword evidence="14" id="KW-0198">Cysteine biosynthesis</keyword>
<dbReference type="PANTHER" id="PTHR19384">
    <property type="entry name" value="NITRIC OXIDE SYNTHASE-RELATED"/>
    <property type="match status" value="1"/>
</dbReference>
<dbReference type="InterPro" id="IPR017927">
    <property type="entry name" value="FAD-bd_FR_type"/>
</dbReference>
<evidence type="ECO:0000256" key="12">
    <source>
        <dbReference type="ARBA" id="ARBA00023004"/>
    </source>
</evidence>
<evidence type="ECO:0000256" key="6">
    <source>
        <dbReference type="ARBA" id="ARBA00022643"/>
    </source>
</evidence>
<name>A0AAU7JHL7_9HYPH</name>
<dbReference type="PROSITE" id="PS51384">
    <property type="entry name" value="FAD_FR"/>
    <property type="match status" value="1"/>
</dbReference>
<dbReference type="InterPro" id="IPR039261">
    <property type="entry name" value="FNR_nucleotide-bd"/>
</dbReference>
<dbReference type="PROSITE" id="PS51656">
    <property type="entry name" value="4FE4S"/>
    <property type="match status" value="1"/>
</dbReference>
<evidence type="ECO:0000256" key="3">
    <source>
        <dbReference type="ARBA" id="ARBA00012604"/>
    </source>
</evidence>
<dbReference type="EC" id="1.8.1.2" evidence="3"/>
<dbReference type="RefSeq" id="WP_406856744.1">
    <property type="nucleotide sequence ID" value="NZ_CP157484.1"/>
</dbReference>
<comment type="cofactor">
    <cofactor evidence="1">
        <name>FMN</name>
        <dbReference type="ChEBI" id="CHEBI:58210"/>
    </cofactor>
</comment>
<dbReference type="InterPro" id="IPR003097">
    <property type="entry name" value="CysJ-like_FAD-binding"/>
</dbReference>
<dbReference type="Pfam" id="PF00667">
    <property type="entry name" value="FAD_binding_1"/>
    <property type="match status" value="1"/>
</dbReference>
<keyword evidence="12" id="KW-0408">Iron</keyword>
<evidence type="ECO:0000256" key="14">
    <source>
        <dbReference type="ARBA" id="ARBA00023192"/>
    </source>
</evidence>
<keyword evidence="10" id="KW-0813">Transport</keyword>